<dbReference type="Gene3D" id="3.40.50.300">
    <property type="entry name" value="P-loop containing nucleotide triphosphate hydrolases"/>
    <property type="match status" value="1"/>
</dbReference>
<keyword evidence="3" id="KW-1185">Reference proteome</keyword>
<dbReference type="EMBL" id="JAQSVD010000014">
    <property type="protein sequence ID" value="MDE1472315.1"/>
    <property type="molecule type" value="Genomic_DNA"/>
</dbReference>
<name>A0ABT5UU68_EUBLI</name>
<feature type="domain" description="NrS-1 polymerase-like HBD" evidence="1">
    <location>
        <begin position="224"/>
        <end position="287"/>
    </location>
</feature>
<reference evidence="2 3" key="1">
    <citation type="submission" date="2023-02" db="EMBL/GenBank/DDBJ databases">
        <title>Comparative genome analysis of Eubacterium limosum species.</title>
        <authorList>
            <person name="Bak J.E."/>
        </authorList>
    </citation>
    <scope>NUCLEOTIDE SEQUENCE [LARGE SCALE GENOMIC DNA]</scope>
    <source>
        <strain evidence="2 3">KGMB01548</strain>
    </source>
</reference>
<evidence type="ECO:0000259" key="1">
    <source>
        <dbReference type="Pfam" id="PF22763"/>
    </source>
</evidence>
<proteinExistence type="predicted"/>
<organism evidence="2 3">
    <name type="scientific">Eubacterium limosum</name>
    <dbReference type="NCBI Taxonomy" id="1736"/>
    <lineage>
        <taxon>Bacteria</taxon>
        <taxon>Bacillati</taxon>
        <taxon>Bacillota</taxon>
        <taxon>Clostridia</taxon>
        <taxon>Eubacteriales</taxon>
        <taxon>Eubacteriaceae</taxon>
        <taxon>Eubacterium</taxon>
    </lineage>
</organism>
<dbReference type="SUPFAM" id="SSF52540">
    <property type="entry name" value="P-loop containing nucleoside triphosphate hydrolases"/>
    <property type="match status" value="1"/>
</dbReference>
<comment type="caution">
    <text evidence="2">The sequence shown here is derived from an EMBL/GenBank/DDBJ whole genome shotgun (WGS) entry which is preliminary data.</text>
</comment>
<dbReference type="RefSeq" id="WP_274702999.1">
    <property type="nucleotide sequence ID" value="NZ_JAQSVD010000014.1"/>
</dbReference>
<dbReference type="InterPro" id="IPR054468">
    <property type="entry name" value="NrSPol-like_HBD"/>
</dbReference>
<dbReference type="Pfam" id="PF13481">
    <property type="entry name" value="AAA_25"/>
    <property type="match status" value="1"/>
</dbReference>
<sequence length="664" mass="74666">MAYKFDSVPDDLKQLPQWVVWKKETDEKGKVKKVPRNPITGYGASSTDPETWNTFITARDIYEETKGYDGIGFVFNNSGIVGVDLDHCIDETGQMTETAQEIIQVLDSYTEYSPSGTGVHIYAYGTLPVDGKKKEPYEMYQNKRYFTVTGQSFHNPPKQIQYKGPEILKIYERLFPQVEAPAQQPISGFSVLNADEVVNRIRASRQGQAFEALYQGDISAYPSQSEADMALCNMLAFWCAKDAQMMDAIFRQSGLYRPKWGVKHGPDTYGNITIQKAIAGTADVYTPKKEMYGHEIVTVEGGQNSPGVPAIPLPEVYNLHWLGQQDLKPVEFIVKGLLPVGLNLLASPPKFGKSYFVFNLAICVAGGEKFLDQETQKCGVLYLALEDSLNRLQSRAFQLLGTRDLPEGVFLMLEIGDLSNGFRQQLEAVLDKNPEIKLVIIDTLQFIRGTFNRNEGAYAVDYREMREIKAIASERNLCILLVHHTRKMKDESDPFANVSGTTGITGAMDTTLILKKDDRMKENEKTYLYITGRDVEQNAFTMSFNNGKWSIVGTVAEEEAKQEFADYMKNPTVITIRTLVNQHHGRWEGKTSELMSAGKYIAKCNLAVNTTVLGKSFGKLEDQLFKYDNILHDVIPNGNSSKKHIFFNPQLEEIEGFTEIKDSS</sequence>
<dbReference type="InterPro" id="IPR027417">
    <property type="entry name" value="P-loop_NTPase"/>
</dbReference>
<gene>
    <name evidence="2" type="ORF">PTZ04_18830</name>
</gene>
<evidence type="ECO:0000313" key="3">
    <source>
        <dbReference type="Proteomes" id="UP001215087"/>
    </source>
</evidence>
<protein>
    <submittedName>
        <fullName evidence="2">AAA family ATPase</fullName>
    </submittedName>
</protein>
<evidence type="ECO:0000313" key="2">
    <source>
        <dbReference type="EMBL" id="MDE1472315.1"/>
    </source>
</evidence>
<accession>A0ABT5UU68</accession>
<dbReference type="Proteomes" id="UP001215087">
    <property type="component" value="Unassembled WGS sequence"/>
</dbReference>
<dbReference type="Pfam" id="PF22763">
    <property type="entry name" value="NrS1-1_pol-like_HBD"/>
    <property type="match status" value="1"/>
</dbReference>